<gene>
    <name evidence="7" type="ORF">NP511_16295</name>
</gene>
<evidence type="ECO:0000256" key="4">
    <source>
        <dbReference type="ARBA" id="ARBA00022691"/>
    </source>
</evidence>
<dbReference type="GO" id="GO:0003886">
    <property type="term" value="F:DNA (cytosine-5-)-methyltransferase activity"/>
    <property type="evidence" value="ECO:0007669"/>
    <property type="project" value="UniProtKB-EC"/>
</dbReference>
<comment type="similarity">
    <text evidence="5">Belongs to the class I-like SAM-binding methyltransferase superfamily. C5-methyltransferase family.</text>
</comment>
<evidence type="ECO:0000313" key="7">
    <source>
        <dbReference type="EMBL" id="WMT06936.1"/>
    </source>
</evidence>
<reference evidence="7 8" key="1">
    <citation type="submission" date="2022-07" db="EMBL/GenBank/DDBJ databases">
        <title>Two temperate virus in Haloterrigena jeotgali A29.</title>
        <authorList>
            <person name="Deng X."/>
        </authorList>
    </citation>
    <scope>NUCLEOTIDE SEQUENCE [LARGE SCALE GENOMIC DNA]</scope>
    <source>
        <strain evidence="7 8">A29</strain>
    </source>
</reference>
<feature type="region of interest" description="Disordered" evidence="6">
    <location>
        <begin position="394"/>
        <end position="427"/>
    </location>
</feature>
<dbReference type="PROSITE" id="PS51679">
    <property type="entry name" value="SAM_MT_C5"/>
    <property type="match status" value="1"/>
</dbReference>
<dbReference type="GO" id="GO:0044027">
    <property type="term" value="P:negative regulation of gene expression via chromosomal CpG island methylation"/>
    <property type="evidence" value="ECO:0007669"/>
    <property type="project" value="TreeGrafter"/>
</dbReference>
<dbReference type="InterPro" id="IPR029063">
    <property type="entry name" value="SAM-dependent_MTases_sf"/>
</dbReference>
<keyword evidence="4" id="KW-0949">S-adenosyl-L-methionine</keyword>
<dbReference type="PANTHER" id="PTHR10629:SF52">
    <property type="entry name" value="DNA (CYTOSINE-5)-METHYLTRANSFERASE 1"/>
    <property type="match status" value="1"/>
</dbReference>
<evidence type="ECO:0000256" key="6">
    <source>
        <dbReference type="SAM" id="MobiDB-lite"/>
    </source>
</evidence>
<keyword evidence="3" id="KW-0808">Transferase</keyword>
<dbReference type="RefSeq" id="WP_084158305.1">
    <property type="nucleotide sequence ID" value="NZ_CP101873.1"/>
</dbReference>
<dbReference type="Gene3D" id="3.40.50.150">
    <property type="entry name" value="Vaccinia Virus protein VP39"/>
    <property type="match status" value="1"/>
</dbReference>
<sequence>MSDRIRVASLFTGAGGLDIGFSTLSEFDVRFHTDIDDIAIDTLRTNAERGSYIDDDAIIERTDITEYDGGDLEPDEVDLVIGGPPCQPFSAAARRSGGFAGADSEDGQLFRAYVKLLERWQPTAFLFENVYGITSDEEDWQMIVDAFENEAGDPGYRLTARTLDAADYGVPQHRARTFIIGVRKDVDEEFRFPRPTHGPDSPADRDLVTAGEALADLDTAGAAEDPTYEITSKHAHLLADIPPGLNYSFYTEKLGHPEPVFGWRSRFSDYLYKADPDRPVRTLKAQPGAASGPFHWENRKFTEAELKRLQAFPDDYVLEGSYGQVVKQIGNSVPPRIAEVLAKAIAEELFGADGYDDVVPMPDGYDLNFRSRKRTSTEEYRRKARERLEELGLWDPRNERSGQQRGLEEYGDSSDDETEPEATRRRATLHYRDHFERERLSYGTAVEPDGAGRTFDTESDVDGATLRVDIERQHGGEGTIEIVLEPDDGIWNGIGSLEVTATGVDLDDVFYVWDIAATDVIERTRYEKFIDVVGHYSTTRLDYSSSLELTGVDAGLVPRTLQFFSRASNCNTEFTLDELGRQLNATHEELVDALRQLRGWRYELRTPATHETMPEGKVLCTYPFPDMNERSHFDSEIELDALETRTN</sequence>
<dbReference type="EC" id="2.1.1.37" evidence="1"/>
<organism evidence="7 8">
    <name type="scientific">Natrinema thermotolerans</name>
    <dbReference type="NCBI Taxonomy" id="121872"/>
    <lineage>
        <taxon>Archaea</taxon>
        <taxon>Methanobacteriati</taxon>
        <taxon>Methanobacteriota</taxon>
        <taxon>Stenosarchaea group</taxon>
        <taxon>Halobacteria</taxon>
        <taxon>Halobacteriales</taxon>
        <taxon>Natrialbaceae</taxon>
        <taxon>Natrinema</taxon>
    </lineage>
</organism>
<dbReference type="AlphaFoldDB" id="A0AAF0P9N3"/>
<dbReference type="GO" id="GO:0032259">
    <property type="term" value="P:methylation"/>
    <property type="evidence" value="ECO:0007669"/>
    <property type="project" value="UniProtKB-KW"/>
</dbReference>
<proteinExistence type="inferred from homology"/>
<protein>
    <recommendedName>
        <fullName evidence="1">DNA (cytosine-5-)-methyltransferase</fullName>
        <ecNumber evidence="1">2.1.1.37</ecNumber>
    </recommendedName>
</protein>
<dbReference type="InterPro" id="IPR018117">
    <property type="entry name" value="C5_DNA_meth_AS"/>
</dbReference>
<dbReference type="Proteomes" id="UP001224926">
    <property type="component" value="Chromosome"/>
</dbReference>
<dbReference type="PANTHER" id="PTHR10629">
    <property type="entry name" value="CYTOSINE-SPECIFIC METHYLTRANSFERASE"/>
    <property type="match status" value="1"/>
</dbReference>
<name>A0AAF0P9N3_9EURY</name>
<evidence type="ECO:0000256" key="2">
    <source>
        <dbReference type="ARBA" id="ARBA00022603"/>
    </source>
</evidence>
<dbReference type="Pfam" id="PF00145">
    <property type="entry name" value="DNA_methylase"/>
    <property type="match status" value="1"/>
</dbReference>
<dbReference type="NCBIfam" id="TIGR00675">
    <property type="entry name" value="dcm"/>
    <property type="match status" value="1"/>
</dbReference>
<keyword evidence="2 7" id="KW-0489">Methyltransferase</keyword>
<evidence type="ECO:0000256" key="3">
    <source>
        <dbReference type="ARBA" id="ARBA00022679"/>
    </source>
</evidence>
<dbReference type="PROSITE" id="PS00094">
    <property type="entry name" value="C5_MTASE_1"/>
    <property type="match status" value="1"/>
</dbReference>
<dbReference type="PRINTS" id="PR00105">
    <property type="entry name" value="C5METTRFRASE"/>
</dbReference>
<dbReference type="InterPro" id="IPR050390">
    <property type="entry name" value="C5-Methyltransferase"/>
</dbReference>
<dbReference type="REBASE" id="757674">
    <property type="entry name" value="M.NthA29ORF16295P"/>
</dbReference>
<evidence type="ECO:0000256" key="1">
    <source>
        <dbReference type="ARBA" id="ARBA00011975"/>
    </source>
</evidence>
<evidence type="ECO:0000313" key="8">
    <source>
        <dbReference type="Proteomes" id="UP001224926"/>
    </source>
</evidence>
<dbReference type="EMBL" id="CP101873">
    <property type="protein sequence ID" value="WMT06936.1"/>
    <property type="molecule type" value="Genomic_DNA"/>
</dbReference>
<dbReference type="GeneID" id="39863190"/>
<feature type="compositionally biased region" description="Basic and acidic residues" evidence="6">
    <location>
        <begin position="394"/>
        <end position="408"/>
    </location>
</feature>
<dbReference type="SUPFAM" id="SSF53335">
    <property type="entry name" value="S-adenosyl-L-methionine-dependent methyltransferases"/>
    <property type="match status" value="1"/>
</dbReference>
<keyword evidence="8" id="KW-1185">Reference proteome</keyword>
<accession>A0AAF0P9N3</accession>
<dbReference type="GO" id="GO:0003677">
    <property type="term" value="F:DNA binding"/>
    <property type="evidence" value="ECO:0007669"/>
    <property type="project" value="TreeGrafter"/>
</dbReference>
<evidence type="ECO:0000256" key="5">
    <source>
        <dbReference type="RuleBase" id="RU000416"/>
    </source>
</evidence>
<dbReference type="Gene3D" id="3.90.120.10">
    <property type="entry name" value="DNA Methylase, subunit A, domain 2"/>
    <property type="match status" value="1"/>
</dbReference>
<dbReference type="InterPro" id="IPR001525">
    <property type="entry name" value="C5_MeTfrase"/>
</dbReference>
<feature type="compositionally biased region" description="Acidic residues" evidence="6">
    <location>
        <begin position="409"/>
        <end position="420"/>
    </location>
</feature>